<feature type="binding site" evidence="4">
    <location>
        <position position="202"/>
    </location>
    <ligand>
        <name>pyridoxal 5'-phosphate</name>
        <dbReference type="ChEBI" id="CHEBI:597326"/>
    </ligand>
</feature>
<keyword evidence="3 4" id="KW-0663">Pyridoxal phosphate</keyword>
<feature type="binding site" evidence="4">
    <location>
        <position position="227"/>
    </location>
    <ligand>
        <name>pyridoxal 5'-phosphate</name>
        <dbReference type="ChEBI" id="CHEBI:597326"/>
    </ligand>
</feature>
<dbReference type="EMBL" id="SLVJ01000008">
    <property type="protein sequence ID" value="TCM67505.1"/>
    <property type="molecule type" value="Genomic_DNA"/>
</dbReference>
<dbReference type="Gene3D" id="3.90.1150.10">
    <property type="entry name" value="Aspartate Aminotransferase, domain 1"/>
    <property type="match status" value="1"/>
</dbReference>
<comment type="catalytic activity">
    <reaction evidence="6">
        <text>3-hydroxy-L-kynurenine + H2O = 3-hydroxyanthranilate + L-alanine + H(+)</text>
        <dbReference type="Rhea" id="RHEA:25143"/>
        <dbReference type="ChEBI" id="CHEBI:15377"/>
        <dbReference type="ChEBI" id="CHEBI:15378"/>
        <dbReference type="ChEBI" id="CHEBI:36559"/>
        <dbReference type="ChEBI" id="CHEBI:57972"/>
        <dbReference type="ChEBI" id="CHEBI:58125"/>
        <dbReference type="EC" id="3.7.1.3"/>
    </reaction>
</comment>
<evidence type="ECO:0000313" key="8">
    <source>
        <dbReference type="Proteomes" id="UP000294963"/>
    </source>
</evidence>
<keyword evidence="2 4" id="KW-0378">Hydrolase</keyword>
<dbReference type="PANTHER" id="PTHR14084:SF0">
    <property type="entry name" value="KYNURENINASE"/>
    <property type="match status" value="1"/>
</dbReference>
<evidence type="ECO:0000256" key="3">
    <source>
        <dbReference type="ARBA" id="ARBA00022898"/>
    </source>
</evidence>
<comment type="similarity">
    <text evidence="4 6">Belongs to the kynureninase family.</text>
</comment>
<comment type="caution">
    <text evidence="4">Lacks conserved residue(s) required for the propagation of feature annotation.</text>
</comment>
<dbReference type="PANTHER" id="PTHR14084">
    <property type="entry name" value="KYNURENINASE"/>
    <property type="match status" value="1"/>
</dbReference>
<comment type="cofactor">
    <cofactor evidence="4 6">
        <name>pyridoxal 5'-phosphate</name>
        <dbReference type="ChEBI" id="CHEBI:597326"/>
    </cofactor>
</comment>
<evidence type="ECO:0000256" key="2">
    <source>
        <dbReference type="ARBA" id="ARBA00022801"/>
    </source>
</evidence>
<dbReference type="EC" id="3.7.1.3" evidence="4 5"/>
<protein>
    <recommendedName>
        <fullName evidence="4 5">Kynureninase</fullName>
        <ecNumber evidence="4 5">3.7.1.3</ecNumber>
    </recommendedName>
    <alternativeName>
        <fullName evidence="4">L-kynurenine hydrolase</fullName>
    </alternativeName>
</protein>
<dbReference type="InterPro" id="IPR015421">
    <property type="entry name" value="PyrdxlP-dep_Trfase_major"/>
</dbReference>
<dbReference type="Gene3D" id="3.40.640.10">
    <property type="entry name" value="Type I PLP-dependent aspartate aminotransferase-like (Major domain)"/>
    <property type="match status" value="1"/>
</dbReference>
<comment type="pathway">
    <text evidence="4 6">Amino-acid degradation; L-kynurenine degradation; L-alanine and anthranilate from L-kynurenine: step 1/1.</text>
</comment>
<feature type="binding site" evidence="4">
    <location>
        <position position="97"/>
    </location>
    <ligand>
        <name>pyridoxal 5'-phosphate</name>
        <dbReference type="ChEBI" id="CHEBI:597326"/>
    </ligand>
</feature>
<dbReference type="NCBIfam" id="TIGR01814">
    <property type="entry name" value="kynureninase"/>
    <property type="match status" value="1"/>
</dbReference>
<dbReference type="Proteomes" id="UP000294963">
    <property type="component" value="Unassembled WGS sequence"/>
</dbReference>
<comment type="function">
    <text evidence="4 6">Catalyzes the cleavage of L-kynurenine (L-Kyn) and L-3-hydroxykynurenine (L-3OHKyn) into anthranilic acid (AA) and 3-hydroxyanthranilic acid (3-OHAA), respectively.</text>
</comment>
<organism evidence="7 8">
    <name type="scientific">Acinetobacter calcoaceticus</name>
    <dbReference type="NCBI Taxonomy" id="471"/>
    <lineage>
        <taxon>Bacteria</taxon>
        <taxon>Pseudomonadati</taxon>
        <taxon>Pseudomonadota</taxon>
        <taxon>Gammaproteobacteria</taxon>
        <taxon>Moraxellales</taxon>
        <taxon>Moraxellaceae</taxon>
        <taxon>Acinetobacter</taxon>
        <taxon>Acinetobacter calcoaceticus/baumannii complex</taxon>
    </lineage>
</organism>
<dbReference type="GO" id="GO:0005737">
    <property type="term" value="C:cytoplasm"/>
    <property type="evidence" value="ECO:0007669"/>
    <property type="project" value="UniProtKB-UniRule"/>
</dbReference>
<feature type="binding site" evidence="4">
    <location>
        <position position="205"/>
    </location>
    <ligand>
        <name>pyridoxal 5'-phosphate</name>
        <dbReference type="ChEBI" id="CHEBI:597326"/>
    </ligand>
</feature>
<comment type="catalytic activity">
    <reaction evidence="4 6">
        <text>L-kynurenine + H2O = anthranilate + L-alanine + H(+)</text>
        <dbReference type="Rhea" id="RHEA:16813"/>
        <dbReference type="ChEBI" id="CHEBI:15377"/>
        <dbReference type="ChEBI" id="CHEBI:15378"/>
        <dbReference type="ChEBI" id="CHEBI:16567"/>
        <dbReference type="ChEBI" id="CHEBI:57959"/>
        <dbReference type="ChEBI" id="CHEBI:57972"/>
        <dbReference type="EC" id="3.7.1.3"/>
    </reaction>
</comment>
<dbReference type="InterPro" id="IPR010111">
    <property type="entry name" value="Kynureninase"/>
</dbReference>
<evidence type="ECO:0000256" key="5">
    <source>
        <dbReference type="NCBIfam" id="TIGR01814"/>
    </source>
</evidence>
<gene>
    <name evidence="4" type="primary">kynU</name>
    <name evidence="7" type="ORF">EC844_10819</name>
</gene>
<dbReference type="GO" id="GO:0097053">
    <property type="term" value="P:L-kynurenine catabolic process"/>
    <property type="evidence" value="ECO:0007669"/>
    <property type="project" value="UniProtKB-UniRule"/>
</dbReference>
<feature type="binding site" evidence="4">
    <location>
        <position position="257"/>
    </location>
    <ligand>
        <name>pyridoxal 5'-phosphate</name>
        <dbReference type="ChEBI" id="CHEBI:597326"/>
    </ligand>
</feature>
<reference evidence="7 8" key="1">
    <citation type="submission" date="2019-03" db="EMBL/GenBank/DDBJ databases">
        <title>Genomic analyses of the natural microbiome of Caenorhabditis elegans.</title>
        <authorList>
            <person name="Samuel B."/>
        </authorList>
    </citation>
    <scope>NUCLEOTIDE SEQUENCE [LARGE SCALE GENOMIC DNA]</scope>
    <source>
        <strain evidence="7 8">JUb89</strain>
    </source>
</reference>
<dbReference type="GO" id="GO:0030170">
    <property type="term" value="F:pyridoxal phosphate binding"/>
    <property type="evidence" value="ECO:0007669"/>
    <property type="project" value="UniProtKB-UniRule"/>
</dbReference>
<comment type="caution">
    <text evidence="7">The sequence shown here is derived from an EMBL/GenBank/DDBJ whole genome shotgun (WGS) entry which is preliminary data.</text>
</comment>
<keyword evidence="1 4" id="KW-0662">Pyridine nucleotide biosynthesis</keyword>
<accession>A0A4R1XYM8</accession>
<dbReference type="OrthoDB" id="9812626at2"/>
<dbReference type="GO" id="GO:0030429">
    <property type="term" value="F:kynureninase activity"/>
    <property type="evidence" value="ECO:0007669"/>
    <property type="project" value="UniProtKB-UniRule"/>
</dbReference>
<dbReference type="AlphaFoldDB" id="A0A4R1XYM8"/>
<proteinExistence type="inferred from homology"/>
<sequence>MITRNECLDWDQHDPLKNFKNDFALPKDVIYLDGNSLGARPKKSLTLAEQVITQEWGQDLINSWNKADWWGLPTRVGDKIATLIGAAAGETVVSDSTTVNLFKVLSAAVQIQADSDAQRKVIIAERDAFPTDIYIIEGYIDLIQKGYVLKLIDSVAELESTLKHNDVAVVVLSHVNYRTGYFYDMADINRLVHQHGGLLIWDLCHSVGAVPMDLKKTDSDFAIGCTYKYLNGGPGSPALLWVNPKHQNQFKQPLSGWWGHQKPFDMAQSYTPAEGIRRYLCGTQPILSMSLIEAGVDIFLASDMDQIRSKSLKLTDLFIDLMQQECADHEFELITPTDYRHRGSHVSFRHTHGYAIIQALIARGVIGDYREPEVLRFGVTPLYIGYCDIWDAVQQIKQVMQHEEWKAPQYQIRGQVT</sequence>
<feature type="binding site" evidence="4">
    <location>
        <begin position="129"/>
        <end position="132"/>
    </location>
    <ligand>
        <name>pyridoxal 5'-phosphate</name>
        <dbReference type="ChEBI" id="CHEBI:597326"/>
    </ligand>
</feature>
<name>A0A4R1XYM8_ACICA</name>
<dbReference type="SUPFAM" id="SSF53383">
    <property type="entry name" value="PLP-dependent transferases"/>
    <property type="match status" value="1"/>
</dbReference>
<dbReference type="GO" id="GO:0043420">
    <property type="term" value="P:anthranilate metabolic process"/>
    <property type="evidence" value="ECO:0007669"/>
    <property type="project" value="TreeGrafter"/>
</dbReference>
<dbReference type="GO" id="GO:0019441">
    <property type="term" value="P:L-tryptophan catabolic process to kynurenine"/>
    <property type="evidence" value="ECO:0007669"/>
    <property type="project" value="TreeGrafter"/>
</dbReference>
<comment type="subunit">
    <text evidence="4 6">Homodimer.</text>
</comment>
<dbReference type="UniPathway" id="UPA00253">
    <property type="reaction ID" value="UER00329"/>
</dbReference>
<dbReference type="GO" id="GO:0009435">
    <property type="term" value="P:NAD+ biosynthetic process"/>
    <property type="evidence" value="ECO:0007669"/>
    <property type="project" value="UniProtKB-UniRule"/>
</dbReference>
<evidence type="ECO:0000256" key="4">
    <source>
        <dbReference type="HAMAP-Rule" id="MF_01970"/>
    </source>
</evidence>
<dbReference type="InterPro" id="IPR015424">
    <property type="entry name" value="PyrdxlP-dep_Trfase"/>
</dbReference>
<feature type="modified residue" description="N6-(pyridoxal phosphate)lysine" evidence="4">
    <location>
        <position position="228"/>
    </location>
</feature>
<keyword evidence="8" id="KW-1185">Reference proteome</keyword>
<dbReference type="PIRSF" id="PIRSF038800">
    <property type="entry name" value="KYNU"/>
    <property type="match status" value="1"/>
</dbReference>
<evidence type="ECO:0000256" key="6">
    <source>
        <dbReference type="PIRNR" id="PIRNR038800"/>
    </source>
</evidence>
<dbReference type="UniPathway" id="UPA00334">
    <property type="reaction ID" value="UER00455"/>
</dbReference>
<comment type="pathway">
    <text evidence="4 6">Cofactor biosynthesis; NAD(+) biosynthesis; quinolinate from L-kynurenine: step 2/3.</text>
</comment>
<dbReference type="InterPro" id="IPR015422">
    <property type="entry name" value="PyrdxlP-dep_Trfase_small"/>
</dbReference>
<dbReference type="HAMAP" id="MF_01970">
    <property type="entry name" value="Kynureninase"/>
    <property type="match status" value="1"/>
</dbReference>
<dbReference type="Pfam" id="PF22580">
    <property type="entry name" value="KYNU_C"/>
    <property type="match status" value="1"/>
</dbReference>
<evidence type="ECO:0000256" key="1">
    <source>
        <dbReference type="ARBA" id="ARBA00022642"/>
    </source>
</evidence>
<dbReference type="GO" id="GO:0019805">
    <property type="term" value="P:quinolinate biosynthetic process"/>
    <property type="evidence" value="ECO:0007669"/>
    <property type="project" value="UniProtKB-UniRule"/>
</dbReference>
<evidence type="ECO:0000313" key="7">
    <source>
        <dbReference type="EMBL" id="TCM67505.1"/>
    </source>
</evidence>
<feature type="binding site" evidence="4">
    <location>
        <position position="98"/>
    </location>
    <ligand>
        <name>pyridoxal 5'-phosphate</name>
        <dbReference type="ChEBI" id="CHEBI:597326"/>
    </ligand>
</feature>
<feature type="binding site" evidence="4">
    <location>
        <position position="283"/>
    </location>
    <ligand>
        <name>pyridoxal 5'-phosphate</name>
        <dbReference type="ChEBI" id="CHEBI:597326"/>
    </ligand>
</feature>